<accession>A0AAV2HVJ4</accession>
<proteinExistence type="predicted"/>
<name>A0AAV2HVJ4_LYMST</name>
<comment type="caution">
    <text evidence="2">The sequence shown here is derived from an EMBL/GenBank/DDBJ whole genome shotgun (WGS) entry which is preliminary data.</text>
</comment>
<reference evidence="2 3" key="1">
    <citation type="submission" date="2024-04" db="EMBL/GenBank/DDBJ databases">
        <authorList>
            <consortium name="Genoscope - CEA"/>
            <person name="William W."/>
        </authorList>
    </citation>
    <scope>NUCLEOTIDE SEQUENCE [LARGE SCALE GENOMIC DNA]</scope>
</reference>
<gene>
    <name evidence="2" type="ORF">GSLYS_00010036001</name>
</gene>
<protein>
    <submittedName>
        <fullName evidence="2">Uncharacterized protein</fullName>
    </submittedName>
</protein>
<keyword evidence="1" id="KW-0175">Coiled coil</keyword>
<sequence length="163" mass="18068">MMSKFIGVVCTASLCTFVKVVCSTAFTASICWRAKMSTRSSVPILRVALLLLVASVACQGEQEDSGVRFVFPFYPRELDILIGHLQSKLYKVKTTLDTCKEINDGNHKAGSYVVNIYDNGNASVAPRGRVSKLETIAKLREDIESAESELEKCRFQFWTGDNS</sequence>
<dbReference type="Proteomes" id="UP001497497">
    <property type="component" value="Unassembled WGS sequence"/>
</dbReference>
<dbReference type="AlphaFoldDB" id="A0AAV2HVJ4"/>
<keyword evidence="3" id="KW-1185">Reference proteome</keyword>
<evidence type="ECO:0000256" key="1">
    <source>
        <dbReference type="SAM" id="Coils"/>
    </source>
</evidence>
<feature type="coiled-coil region" evidence="1">
    <location>
        <begin position="129"/>
        <end position="156"/>
    </location>
</feature>
<organism evidence="2 3">
    <name type="scientific">Lymnaea stagnalis</name>
    <name type="common">Great pond snail</name>
    <name type="synonym">Helix stagnalis</name>
    <dbReference type="NCBI Taxonomy" id="6523"/>
    <lineage>
        <taxon>Eukaryota</taxon>
        <taxon>Metazoa</taxon>
        <taxon>Spiralia</taxon>
        <taxon>Lophotrochozoa</taxon>
        <taxon>Mollusca</taxon>
        <taxon>Gastropoda</taxon>
        <taxon>Heterobranchia</taxon>
        <taxon>Euthyneura</taxon>
        <taxon>Panpulmonata</taxon>
        <taxon>Hygrophila</taxon>
        <taxon>Lymnaeoidea</taxon>
        <taxon>Lymnaeidae</taxon>
        <taxon>Lymnaea</taxon>
    </lineage>
</organism>
<dbReference type="EMBL" id="CAXITT010000221">
    <property type="protein sequence ID" value="CAL1536123.1"/>
    <property type="molecule type" value="Genomic_DNA"/>
</dbReference>
<evidence type="ECO:0000313" key="2">
    <source>
        <dbReference type="EMBL" id="CAL1536123.1"/>
    </source>
</evidence>
<evidence type="ECO:0000313" key="3">
    <source>
        <dbReference type="Proteomes" id="UP001497497"/>
    </source>
</evidence>